<feature type="region of interest" description="Disordered" evidence="1">
    <location>
        <begin position="236"/>
        <end position="275"/>
    </location>
</feature>
<evidence type="ECO:0000313" key="2">
    <source>
        <dbReference type="EMBL" id="CAE6472350.1"/>
    </source>
</evidence>
<dbReference type="Proteomes" id="UP000663831">
    <property type="component" value="Unassembled WGS sequence"/>
</dbReference>
<feature type="compositionally biased region" description="Polar residues" evidence="1">
    <location>
        <begin position="154"/>
        <end position="170"/>
    </location>
</feature>
<reference evidence="2" key="1">
    <citation type="submission" date="2021-01" db="EMBL/GenBank/DDBJ databases">
        <authorList>
            <person name="Kaushik A."/>
        </authorList>
    </citation>
    <scope>NUCLEOTIDE SEQUENCE</scope>
    <source>
        <strain evidence="2">AG3-1AP</strain>
    </source>
</reference>
<name>A0A8H3C3G2_9AGAM</name>
<feature type="compositionally biased region" description="Polar residues" evidence="1">
    <location>
        <begin position="136"/>
        <end position="145"/>
    </location>
</feature>
<dbReference type="AlphaFoldDB" id="A0A8H3C3G2"/>
<dbReference type="EMBL" id="CAJMWV010002895">
    <property type="protein sequence ID" value="CAE6472350.1"/>
    <property type="molecule type" value="Genomic_DNA"/>
</dbReference>
<sequence length="327" mass="35907">MAPTSAEIPEGRDLAEWQQLEDVDDLERQGLTGQRWKGKGKDVDYGPDVALSSIDEERAAANGASKSYPPLSEEATEERAVMENLKRWENTERLRRKAARESRTFSTSSAPNPITELTRRASQVLFRRSMDNTRGNVTILRTDSPTALDDLEQQRASTQSARAKTDNAGNPFQDPAGASEIALVTPNTTDPFRPGGSSRERQRSDSASTITGGVTPVQPVPQRPALNALESSFLGGAQDRDHAPAPRPIEIPTTPAPQHVYEGGGAVPARISGPEGMRIRRSVAQAQEEEEELEREKQDGRWWTDWLCGLKEKRDPGGQGGRTNPFE</sequence>
<protein>
    <submittedName>
        <fullName evidence="2">Uncharacterized protein</fullName>
    </submittedName>
</protein>
<feature type="region of interest" description="Disordered" evidence="1">
    <location>
        <begin position="1"/>
        <end position="79"/>
    </location>
</feature>
<evidence type="ECO:0000256" key="1">
    <source>
        <dbReference type="SAM" id="MobiDB-lite"/>
    </source>
</evidence>
<gene>
    <name evidence="2" type="ORF">RDB_LOCUS88044</name>
</gene>
<comment type="caution">
    <text evidence="2">The sequence shown here is derived from an EMBL/GenBank/DDBJ whole genome shotgun (WGS) entry which is preliminary data.</text>
</comment>
<organism evidence="2 3">
    <name type="scientific">Rhizoctonia solani</name>
    <dbReference type="NCBI Taxonomy" id="456999"/>
    <lineage>
        <taxon>Eukaryota</taxon>
        <taxon>Fungi</taxon>
        <taxon>Dikarya</taxon>
        <taxon>Basidiomycota</taxon>
        <taxon>Agaricomycotina</taxon>
        <taxon>Agaricomycetes</taxon>
        <taxon>Cantharellales</taxon>
        <taxon>Ceratobasidiaceae</taxon>
        <taxon>Rhizoctonia</taxon>
    </lineage>
</organism>
<accession>A0A8H3C3G2</accession>
<evidence type="ECO:0000313" key="3">
    <source>
        <dbReference type="Proteomes" id="UP000663831"/>
    </source>
</evidence>
<proteinExistence type="predicted"/>
<feature type="region of interest" description="Disordered" evidence="1">
    <location>
        <begin position="136"/>
        <end position="223"/>
    </location>
</feature>